<evidence type="ECO:0000256" key="2">
    <source>
        <dbReference type="SAM" id="SignalP"/>
    </source>
</evidence>
<evidence type="ECO:0000256" key="1">
    <source>
        <dbReference type="SAM" id="Coils"/>
    </source>
</evidence>
<name>A0A224XS08_9HEMI</name>
<protein>
    <submittedName>
        <fullName evidence="3">Putative conserved secreted protein</fullName>
    </submittedName>
</protein>
<proteinExistence type="predicted"/>
<keyword evidence="1" id="KW-0175">Coiled coil</keyword>
<feature type="signal peptide" evidence="2">
    <location>
        <begin position="1"/>
        <end position="23"/>
    </location>
</feature>
<feature type="coiled-coil region" evidence="1">
    <location>
        <begin position="188"/>
        <end position="215"/>
    </location>
</feature>
<dbReference type="EMBL" id="GFTR01003818">
    <property type="protein sequence ID" value="JAW12608.1"/>
    <property type="molecule type" value="Transcribed_RNA"/>
</dbReference>
<accession>A0A224XS08</accession>
<organism evidence="3">
    <name type="scientific">Panstrongylus lignarius</name>
    <dbReference type="NCBI Taxonomy" id="156445"/>
    <lineage>
        <taxon>Eukaryota</taxon>
        <taxon>Metazoa</taxon>
        <taxon>Ecdysozoa</taxon>
        <taxon>Arthropoda</taxon>
        <taxon>Hexapoda</taxon>
        <taxon>Insecta</taxon>
        <taxon>Pterygota</taxon>
        <taxon>Neoptera</taxon>
        <taxon>Paraneoptera</taxon>
        <taxon>Hemiptera</taxon>
        <taxon>Heteroptera</taxon>
        <taxon>Panheteroptera</taxon>
        <taxon>Cimicomorpha</taxon>
        <taxon>Reduviidae</taxon>
        <taxon>Triatominae</taxon>
        <taxon>Panstrongylus</taxon>
    </lineage>
</organism>
<sequence length="228" mass="25895">MVTGSWTLVWACLLVASRSFVSTAPPHNGERQEGSADEDVRELQQLKPGEGGNSMSVMKSHSVLFTNINGNKQQHEDRKEEVEKNGELVARVQQQFDKNGQNSEPHVKTSLDIPARNVHRIVEHGPKMQRPALIPFKQPDTNFMQPYRPYSGMQYSPLDMAEYVFWTGDERGATSAIEEFLQDGLMTRDEAIAFLEEIKQNLELLKSQYQSEDRARMQAVSPKIFSNL</sequence>
<dbReference type="AlphaFoldDB" id="A0A224XS08"/>
<keyword evidence="2" id="KW-0732">Signal</keyword>
<feature type="chain" id="PRO_5013302184" evidence="2">
    <location>
        <begin position="24"/>
        <end position="228"/>
    </location>
</feature>
<evidence type="ECO:0000313" key="3">
    <source>
        <dbReference type="EMBL" id="JAW12608.1"/>
    </source>
</evidence>
<reference evidence="3" key="1">
    <citation type="journal article" date="2018" name="PLoS Negl. Trop. Dis.">
        <title>An insight into the salivary gland and fat body transcriptome of Panstrongylus lignarius (Hemiptera: Heteroptera), the main vector of Chagas disease in Peru.</title>
        <authorList>
            <person name="Nevoa J.C."/>
            <person name="Mendes M.T."/>
            <person name="da Silva M.V."/>
            <person name="Soares S.C."/>
            <person name="Oliveira C.J.F."/>
            <person name="Ribeiro J.M.C."/>
        </authorList>
    </citation>
    <scope>NUCLEOTIDE SEQUENCE</scope>
</reference>